<proteinExistence type="predicted"/>
<name>A0A9X3WTU1_9BACI</name>
<keyword evidence="2" id="KW-1185">Reference proteome</keyword>
<dbReference type="RefSeq" id="WP_272437504.1">
    <property type="nucleotide sequence ID" value="NZ_JAMQKB010000019.1"/>
</dbReference>
<dbReference type="EMBL" id="JAMQKB010000019">
    <property type="protein sequence ID" value="MDC3425687.1"/>
    <property type="molecule type" value="Genomic_DNA"/>
</dbReference>
<sequence>MGSSYNPKLPLTKSEKDSLRKFKIKISAIHSLELEHISKVLDVSIERAKILRGLAIFQCVPSIGFKLAEKLVYNLQLYSLNDIKDKDGAYLFDKLEENLGVWTDGCVEDQIRCVIYFANTSNCDKQWFDFTEERKKYRKDNGYPQSRPKKAWFD</sequence>
<comment type="caution">
    <text evidence="1">The sequence shown here is derived from an EMBL/GenBank/DDBJ whole genome shotgun (WGS) entry which is preliminary data.</text>
</comment>
<dbReference type="InterPro" id="IPR021725">
    <property type="entry name" value="Cdd1"/>
</dbReference>
<dbReference type="AlphaFoldDB" id="A0A9X3WTU1"/>
<gene>
    <name evidence="1" type="ORF">NC797_14360</name>
</gene>
<dbReference type="Proteomes" id="UP001145050">
    <property type="component" value="Unassembled WGS sequence"/>
</dbReference>
<accession>A0A9X3WTU1</accession>
<dbReference type="Pfam" id="PF11731">
    <property type="entry name" value="Cdd1"/>
    <property type="match status" value="1"/>
</dbReference>
<organism evidence="1 2">
    <name type="scientific">Terrihalobacillus insolitus</name>
    <dbReference type="NCBI Taxonomy" id="2950438"/>
    <lineage>
        <taxon>Bacteria</taxon>
        <taxon>Bacillati</taxon>
        <taxon>Bacillota</taxon>
        <taxon>Bacilli</taxon>
        <taxon>Bacillales</taxon>
        <taxon>Bacillaceae</taxon>
        <taxon>Terrihalobacillus</taxon>
    </lineage>
</organism>
<protein>
    <submittedName>
        <fullName evidence="1">Helix-hairpin-helix domain-containing protein</fullName>
    </submittedName>
</protein>
<evidence type="ECO:0000313" key="1">
    <source>
        <dbReference type="EMBL" id="MDC3425687.1"/>
    </source>
</evidence>
<evidence type="ECO:0000313" key="2">
    <source>
        <dbReference type="Proteomes" id="UP001145050"/>
    </source>
</evidence>
<reference evidence="1" key="1">
    <citation type="submission" date="2022-06" db="EMBL/GenBank/DDBJ databases">
        <title>Aquibacillus sp. a new bacterium isolated from soil saline samples.</title>
        <authorList>
            <person name="Galisteo C."/>
            <person name="De La Haba R."/>
            <person name="Sanchez-Porro C."/>
            <person name="Ventosa A."/>
        </authorList>
    </citation>
    <scope>NUCLEOTIDE SEQUENCE</scope>
    <source>
        <strain evidence="1">3ASR75-11</strain>
    </source>
</reference>